<feature type="compositionally biased region" description="Polar residues" evidence="2">
    <location>
        <begin position="38"/>
        <end position="57"/>
    </location>
</feature>
<protein>
    <recommendedName>
        <fullName evidence="3">C2H2-type domain-containing protein</fullName>
    </recommendedName>
</protein>
<evidence type="ECO:0000313" key="4">
    <source>
        <dbReference type="EMBL" id="KAK5936468.1"/>
    </source>
</evidence>
<dbReference type="Gene3D" id="3.30.160.60">
    <property type="entry name" value="Classic Zinc Finger"/>
    <property type="match status" value="1"/>
</dbReference>
<feature type="compositionally biased region" description="Polar residues" evidence="2">
    <location>
        <begin position="10"/>
        <end position="20"/>
    </location>
</feature>
<sequence length="350" mass="39394">MSRYRDENPLAQQTHNQSTHAYDKHLLLKIGKSHSPGHSKSNSAEHPSKLSIQTTGPNLLARPAREARSWDKYMTSPTSAVLPPPSFSWREYSMGPQSPASESTSYRIELEPFPRYVSTRPRVEPTHSPEDTRTRSEGGSYHSANQPYKTGLLSSTASSNHYYPYGSSNILSSASSKTSISSMDIPLTREPSRQLFASPTSANSSSGIAILPFRRAPEPLNKTAVQPDLRVRASRIGNPWICSCCPKKLRKFETEEQLRSHEKEKQYTCTYCHNRFKNKNEAERHQNSLHLRKQSWSCAAISTYQAAFYPAACPNSRNVASDTCGFCGEEFSSQPPNWEERIEHLTTIHK</sequence>
<proteinExistence type="predicted"/>
<name>A0ABR0R874_9EURO</name>
<dbReference type="GeneID" id="90004746"/>
<dbReference type="RefSeq" id="XP_064724558.1">
    <property type="nucleotide sequence ID" value="XM_064879676.1"/>
</dbReference>
<dbReference type="InterPro" id="IPR057026">
    <property type="entry name" value="Znf-C2H2_ascomycetes"/>
</dbReference>
<evidence type="ECO:0000256" key="2">
    <source>
        <dbReference type="SAM" id="MobiDB-lite"/>
    </source>
</evidence>
<dbReference type="PROSITE" id="PS50157">
    <property type="entry name" value="ZINC_FINGER_C2H2_2"/>
    <property type="match status" value="1"/>
</dbReference>
<feature type="domain" description="C2H2-type" evidence="3">
    <location>
        <begin position="267"/>
        <end position="295"/>
    </location>
</feature>
<dbReference type="InterPro" id="IPR013087">
    <property type="entry name" value="Znf_C2H2_type"/>
</dbReference>
<dbReference type="Proteomes" id="UP001334248">
    <property type="component" value="Unassembled WGS sequence"/>
</dbReference>
<dbReference type="EMBL" id="JAVHJV010000042">
    <property type="protein sequence ID" value="KAK5936468.1"/>
    <property type="molecule type" value="Genomic_DNA"/>
</dbReference>
<keyword evidence="1" id="KW-0479">Metal-binding</keyword>
<feature type="compositionally biased region" description="Basic and acidic residues" evidence="2">
    <location>
        <begin position="121"/>
        <end position="136"/>
    </location>
</feature>
<evidence type="ECO:0000256" key="1">
    <source>
        <dbReference type="PROSITE-ProRule" id="PRU00042"/>
    </source>
</evidence>
<dbReference type="PROSITE" id="PS00028">
    <property type="entry name" value="ZINC_FINGER_C2H2_1"/>
    <property type="match status" value="1"/>
</dbReference>
<feature type="region of interest" description="Disordered" evidence="2">
    <location>
        <begin position="117"/>
        <end position="150"/>
    </location>
</feature>
<keyword evidence="5" id="KW-1185">Reference proteome</keyword>
<keyword evidence="1" id="KW-0862">Zinc</keyword>
<organism evidence="4 5">
    <name type="scientific">Knufia obscura</name>
    <dbReference type="NCBI Taxonomy" id="1635080"/>
    <lineage>
        <taxon>Eukaryota</taxon>
        <taxon>Fungi</taxon>
        <taxon>Dikarya</taxon>
        <taxon>Ascomycota</taxon>
        <taxon>Pezizomycotina</taxon>
        <taxon>Eurotiomycetes</taxon>
        <taxon>Chaetothyriomycetidae</taxon>
        <taxon>Chaetothyriales</taxon>
        <taxon>Trichomeriaceae</taxon>
        <taxon>Knufia</taxon>
    </lineage>
</organism>
<dbReference type="Pfam" id="PF24537">
    <property type="entry name" value="zf-C2H2_fungi"/>
    <property type="match status" value="1"/>
</dbReference>
<comment type="caution">
    <text evidence="4">The sequence shown here is derived from an EMBL/GenBank/DDBJ whole genome shotgun (WGS) entry which is preliminary data.</text>
</comment>
<gene>
    <name evidence="4" type="ORF">PMZ80_011297</name>
</gene>
<dbReference type="InterPro" id="IPR036236">
    <property type="entry name" value="Znf_C2H2_sf"/>
</dbReference>
<dbReference type="SUPFAM" id="SSF57667">
    <property type="entry name" value="beta-beta-alpha zinc fingers"/>
    <property type="match status" value="1"/>
</dbReference>
<reference evidence="4 5" key="1">
    <citation type="journal article" date="2023" name="Res Sq">
        <title>Genomic and morphological characterization of Knufia obscura isolated from the Mars 2020 spacecraft assembly facility.</title>
        <authorList>
            <person name="Chander A.M."/>
            <person name="Teixeira M.M."/>
            <person name="Singh N.K."/>
            <person name="Williams M.P."/>
            <person name="Parker C.W."/>
            <person name="Leo P."/>
            <person name="Stajich J.E."/>
            <person name="Torok T."/>
            <person name="Tighe S."/>
            <person name="Mason C.E."/>
            <person name="Venkateswaran K."/>
        </authorList>
    </citation>
    <scope>NUCLEOTIDE SEQUENCE [LARGE SCALE GENOMIC DNA]</scope>
    <source>
        <strain evidence="4 5">CCFEE 5817</strain>
    </source>
</reference>
<evidence type="ECO:0000259" key="3">
    <source>
        <dbReference type="PROSITE" id="PS50157"/>
    </source>
</evidence>
<feature type="region of interest" description="Disordered" evidence="2">
    <location>
        <begin position="1"/>
        <end position="64"/>
    </location>
</feature>
<accession>A0ABR0R874</accession>
<evidence type="ECO:0000313" key="5">
    <source>
        <dbReference type="Proteomes" id="UP001334248"/>
    </source>
</evidence>
<keyword evidence="1" id="KW-0863">Zinc-finger</keyword>